<dbReference type="InterPro" id="IPR013525">
    <property type="entry name" value="ABC2_TM"/>
</dbReference>
<evidence type="ECO:0000259" key="7">
    <source>
        <dbReference type="Pfam" id="PF12698"/>
    </source>
</evidence>
<evidence type="ECO:0000313" key="8">
    <source>
        <dbReference type="EMBL" id="SDQ44776.1"/>
    </source>
</evidence>
<dbReference type="RefSeq" id="WP_092492373.1">
    <property type="nucleotide sequence ID" value="NZ_FNKD01000002.1"/>
</dbReference>
<organism evidence="8 9">
    <name type="scientific">Virgibacillus salinus</name>
    <dbReference type="NCBI Taxonomy" id="553311"/>
    <lineage>
        <taxon>Bacteria</taxon>
        <taxon>Bacillati</taxon>
        <taxon>Bacillota</taxon>
        <taxon>Bacilli</taxon>
        <taxon>Bacillales</taxon>
        <taxon>Bacillaceae</taxon>
        <taxon>Virgibacillus</taxon>
    </lineage>
</organism>
<keyword evidence="4 6" id="KW-1133">Transmembrane helix</keyword>
<dbReference type="GO" id="GO:0140359">
    <property type="term" value="F:ABC-type transporter activity"/>
    <property type="evidence" value="ECO:0007669"/>
    <property type="project" value="InterPro"/>
</dbReference>
<accession>A0A1H1B009</accession>
<dbReference type="GO" id="GO:0005886">
    <property type="term" value="C:plasma membrane"/>
    <property type="evidence" value="ECO:0007669"/>
    <property type="project" value="UniProtKB-SubCell"/>
</dbReference>
<feature type="transmembrane region" description="Helical" evidence="6">
    <location>
        <begin position="213"/>
        <end position="236"/>
    </location>
</feature>
<keyword evidence="9" id="KW-1185">Reference proteome</keyword>
<reference evidence="8 9" key="1">
    <citation type="submission" date="2016-10" db="EMBL/GenBank/DDBJ databases">
        <authorList>
            <person name="de Groot N.N."/>
        </authorList>
    </citation>
    <scope>NUCLEOTIDE SEQUENCE [LARGE SCALE GENOMIC DNA]</scope>
    <source>
        <strain evidence="8 9">CGMCC 1.10449</strain>
    </source>
</reference>
<keyword evidence="3 6" id="KW-0812">Transmembrane</keyword>
<dbReference type="STRING" id="553311.SAMN05216231_1515"/>
<dbReference type="Gene3D" id="3.40.1710.10">
    <property type="entry name" value="abc type-2 transporter like domain"/>
    <property type="match status" value="1"/>
</dbReference>
<feature type="transmembrane region" description="Helical" evidence="6">
    <location>
        <begin position="292"/>
        <end position="317"/>
    </location>
</feature>
<evidence type="ECO:0000256" key="1">
    <source>
        <dbReference type="ARBA" id="ARBA00004651"/>
    </source>
</evidence>
<keyword evidence="5 6" id="KW-0472">Membrane</keyword>
<feature type="transmembrane region" description="Helical" evidence="6">
    <location>
        <begin position="22"/>
        <end position="47"/>
    </location>
</feature>
<evidence type="ECO:0000256" key="4">
    <source>
        <dbReference type="ARBA" id="ARBA00022989"/>
    </source>
</evidence>
<evidence type="ECO:0000256" key="6">
    <source>
        <dbReference type="SAM" id="Phobius"/>
    </source>
</evidence>
<dbReference type="Proteomes" id="UP000199444">
    <property type="component" value="Unassembled WGS sequence"/>
</dbReference>
<dbReference type="Pfam" id="PF12698">
    <property type="entry name" value="ABC2_membrane_3"/>
    <property type="match status" value="1"/>
</dbReference>
<evidence type="ECO:0000313" key="9">
    <source>
        <dbReference type="Proteomes" id="UP000199444"/>
    </source>
</evidence>
<feature type="transmembrane region" description="Helical" evidence="6">
    <location>
        <begin position="380"/>
        <end position="400"/>
    </location>
</feature>
<evidence type="ECO:0000256" key="2">
    <source>
        <dbReference type="ARBA" id="ARBA00022475"/>
    </source>
</evidence>
<comment type="subcellular location">
    <subcellularLocation>
        <location evidence="1">Cell membrane</location>
        <topology evidence="1">Multi-pass membrane protein</topology>
    </subcellularLocation>
</comment>
<name>A0A1H1B009_9BACI</name>
<proteinExistence type="predicted"/>
<feature type="transmembrane region" description="Helical" evidence="6">
    <location>
        <begin position="329"/>
        <end position="351"/>
    </location>
</feature>
<feature type="transmembrane region" description="Helical" evidence="6">
    <location>
        <begin position="257"/>
        <end position="280"/>
    </location>
</feature>
<evidence type="ECO:0000256" key="3">
    <source>
        <dbReference type="ARBA" id="ARBA00022692"/>
    </source>
</evidence>
<feature type="domain" description="ABC-2 type transporter transmembrane" evidence="7">
    <location>
        <begin position="24"/>
        <end position="399"/>
    </location>
</feature>
<dbReference type="InterPro" id="IPR051449">
    <property type="entry name" value="ABC-2_transporter_component"/>
</dbReference>
<dbReference type="PANTHER" id="PTHR30294:SF29">
    <property type="entry name" value="MULTIDRUG ABC TRANSPORTER PERMEASE YBHS-RELATED"/>
    <property type="match status" value="1"/>
</dbReference>
<dbReference type="AlphaFoldDB" id="A0A1H1B009"/>
<evidence type="ECO:0000256" key="5">
    <source>
        <dbReference type="ARBA" id="ARBA00023136"/>
    </source>
</evidence>
<keyword evidence="2" id="KW-1003">Cell membrane</keyword>
<gene>
    <name evidence="8" type="ORF">SAMN05216231_1515</name>
</gene>
<protein>
    <submittedName>
        <fullName evidence="8">ABC-2 type transport system permease protein</fullName>
    </submittedName>
</protein>
<dbReference type="EMBL" id="FNKD01000002">
    <property type="protein sequence ID" value="SDQ44776.1"/>
    <property type="molecule type" value="Genomic_DNA"/>
</dbReference>
<sequence>MYFIKHLFLFTNYNIKQLQRKWLTLPLLLLFPIILVSLIAVIAVSIVTPEEQKPINVGLVDLDKSEETEMVLDMIDESSQLGSYIQIKKMTKKQATDQIENHLSAYVTFPEGFTESLYNGNQVSLNITGNPNKRTESYVVKELLDSIARHIRASQANILTINYYAKQLSIDDETRQDMLFNQFTNFLVYTVGKDKIIDEEKITNNATNSPVHYYGLAGWFTIITIWLLAFYSFFTKDEEYRIMDRMRLYGVTQIRQVFAKILSTFIVTFICAGITLFILTNLMEITLFGEDYLRISIIISLYNIAFLFGLAILETVISGQKVRLLTQSLFSFLSLLVSGAIIPTLYFPLYVQALLPYSFSGESFHWLQEVIINGRSYADYVPLTLLTAASALLMLGISMWKERVNP</sequence>
<dbReference type="PANTHER" id="PTHR30294">
    <property type="entry name" value="MEMBRANE COMPONENT OF ABC TRANSPORTER YHHJ-RELATED"/>
    <property type="match status" value="1"/>
</dbReference>